<accession>A0ABU3FCI5</accession>
<dbReference type="RefSeq" id="WP_311830358.1">
    <property type="nucleotide sequence ID" value="NZ_JARQAJ010000007.1"/>
</dbReference>
<evidence type="ECO:0000313" key="4">
    <source>
        <dbReference type="EMBL" id="MDT2760373.1"/>
    </source>
</evidence>
<feature type="region of interest" description="Disordered" evidence="1">
    <location>
        <begin position="29"/>
        <end position="63"/>
    </location>
</feature>
<sequence>MKNKIIGAMLFSTVLLSTLAATPVFAADAPQPATSKGTVSFTEATGPVDPVDPTQPGTGNTGPLTIDTVPDFAFGEHEVTGSSQKYASTNTGAPYLQVSDRRGVGVDGQAQGWVVDVSMSEFSDGTTTLPGTELSIGTGLVDAPDTNTNTGALPTASAVNLTPTTAATTILTADKGKGLGTWMEAFDPASVNLTVPQQAKGAFESTLTWTISAAPVE</sequence>
<dbReference type="EMBL" id="JARQAJ010000007">
    <property type="protein sequence ID" value="MDT2760373.1"/>
    <property type="molecule type" value="Genomic_DNA"/>
</dbReference>
<evidence type="ECO:0000256" key="2">
    <source>
        <dbReference type="SAM" id="SignalP"/>
    </source>
</evidence>
<proteinExistence type="predicted"/>
<dbReference type="Proteomes" id="UP001181046">
    <property type="component" value="Unassembled WGS sequence"/>
</dbReference>
<feature type="compositionally biased region" description="Polar residues" evidence="1">
    <location>
        <begin position="32"/>
        <end position="43"/>
    </location>
</feature>
<feature type="chain" id="PRO_5046825569" evidence="2">
    <location>
        <begin position="27"/>
        <end position="217"/>
    </location>
</feature>
<feature type="domain" description="WxL" evidence="3">
    <location>
        <begin position="32"/>
        <end position="215"/>
    </location>
</feature>
<comment type="caution">
    <text evidence="4">The sequence shown here is derived from an EMBL/GenBank/DDBJ whole genome shotgun (WGS) entry which is preliminary data.</text>
</comment>
<protein>
    <submittedName>
        <fullName evidence="4">WxL domain-containing protein</fullName>
    </submittedName>
</protein>
<evidence type="ECO:0000256" key="1">
    <source>
        <dbReference type="SAM" id="MobiDB-lite"/>
    </source>
</evidence>
<dbReference type="Pfam" id="PF13731">
    <property type="entry name" value="WxL"/>
    <property type="match status" value="1"/>
</dbReference>
<organism evidence="4 5">
    <name type="scientific">Enterococcus xiangfangensis</name>
    <dbReference type="NCBI Taxonomy" id="1296537"/>
    <lineage>
        <taxon>Bacteria</taxon>
        <taxon>Bacillati</taxon>
        <taxon>Bacillota</taxon>
        <taxon>Bacilli</taxon>
        <taxon>Lactobacillales</taxon>
        <taxon>Enterococcaceae</taxon>
        <taxon>Enterococcus</taxon>
    </lineage>
</organism>
<keyword evidence="2" id="KW-0732">Signal</keyword>
<reference evidence="4" key="1">
    <citation type="submission" date="2023-03" db="EMBL/GenBank/DDBJ databases">
        <authorList>
            <person name="Shen W."/>
            <person name="Cai J."/>
        </authorList>
    </citation>
    <scope>NUCLEOTIDE SEQUENCE</scope>
    <source>
        <strain evidence="4">P66-3</strain>
    </source>
</reference>
<dbReference type="InterPro" id="IPR027994">
    <property type="entry name" value="WxL_dom"/>
</dbReference>
<evidence type="ECO:0000313" key="5">
    <source>
        <dbReference type="Proteomes" id="UP001181046"/>
    </source>
</evidence>
<gene>
    <name evidence="4" type="ORF">P7H27_11425</name>
</gene>
<feature type="signal peptide" evidence="2">
    <location>
        <begin position="1"/>
        <end position="26"/>
    </location>
</feature>
<keyword evidence="5" id="KW-1185">Reference proteome</keyword>
<evidence type="ECO:0000259" key="3">
    <source>
        <dbReference type="Pfam" id="PF13731"/>
    </source>
</evidence>
<name>A0ABU3FCI5_9ENTE</name>